<evidence type="ECO:0000313" key="1">
    <source>
        <dbReference type="EMBL" id="ODG89942.1"/>
    </source>
</evidence>
<dbReference type="Proteomes" id="UP000094580">
    <property type="component" value="Unassembled WGS sequence"/>
</dbReference>
<sequence length="72" mass="8378">MIVVHYIEKNVELLNQLLKKVPSEGDTISIKGRKGKVLRVNQINDKHVHVIVELEVIKKVQVLAKDDKKRRR</sequence>
<protein>
    <recommendedName>
        <fullName evidence="3">Preprotein translocase subunit SecA</fullName>
    </recommendedName>
</protein>
<evidence type="ECO:0008006" key="3">
    <source>
        <dbReference type="Google" id="ProtNLM"/>
    </source>
</evidence>
<comment type="caution">
    <text evidence="1">The sequence shown here is derived from an EMBL/GenBank/DDBJ whole genome shotgun (WGS) entry which is preliminary data.</text>
</comment>
<gene>
    <name evidence="1" type="ORF">BED47_13815</name>
</gene>
<keyword evidence="2" id="KW-1185">Reference proteome</keyword>
<proteinExistence type="predicted"/>
<name>A0ABX2ZJQ6_9BACI</name>
<dbReference type="EMBL" id="MDKC01000036">
    <property type="protein sequence ID" value="ODG89942.1"/>
    <property type="molecule type" value="Genomic_DNA"/>
</dbReference>
<reference evidence="1 2" key="1">
    <citation type="submission" date="2016-07" db="EMBL/GenBank/DDBJ databases">
        <authorList>
            <person name="Townsley L."/>
            <person name="Shank E.A."/>
        </authorList>
    </citation>
    <scope>NUCLEOTIDE SEQUENCE [LARGE SCALE GENOMIC DNA]</scope>
    <source>
        <strain evidence="1 2">CH01</strain>
    </source>
</reference>
<dbReference type="RefSeq" id="WP_069035271.1">
    <property type="nucleotide sequence ID" value="NZ_MDKC01000036.1"/>
</dbReference>
<organism evidence="1 2">
    <name type="scientific">Gottfriedia luciferensis</name>
    <dbReference type="NCBI Taxonomy" id="178774"/>
    <lineage>
        <taxon>Bacteria</taxon>
        <taxon>Bacillati</taxon>
        <taxon>Bacillota</taxon>
        <taxon>Bacilli</taxon>
        <taxon>Bacillales</taxon>
        <taxon>Bacillaceae</taxon>
        <taxon>Gottfriedia</taxon>
    </lineage>
</organism>
<evidence type="ECO:0000313" key="2">
    <source>
        <dbReference type="Proteomes" id="UP000094580"/>
    </source>
</evidence>
<accession>A0ABX2ZJQ6</accession>